<accession>A0A5C3Q9I7</accession>
<evidence type="ECO:0000313" key="8">
    <source>
        <dbReference type="Proteomes" id="UP000305067"/>
    </source>
</evidence>
<evidence type="ECO:0000256" key="1">
    <source>
        <dbReference type="ARBA" id="ARBA00004141"/>
    </source>
</evidence>
<evidence type="ECO:0000256" key="4">
    <source>
        <dbReference type="ARBA" id="ARBA00023136"/>
    </source>
</evidence>
<keyword evidence="3 5" id="KW-1133">Transmembrane helix</keyword>
<dbReference type="AlphaFoldDB" id="A0A5C3Q9I7"/>
<keyword evidence="2 5" id="KW-0812">Transmembrane</keyword>
<keyword evidence="8" id="KW-1185">Reference proteome</keyword>
<dbReference type="InterPro" id="IPR007274">
    <property type="entry name" value="Cop_transporter"/>
</dbReference>
<organism evidence="7 8">
    <name type="scientific">Pterulicium gracile</name>
    <dbReference type="NCBI Taxonomy" id="1884261"/>
    <lineage>
        <taxon>Eukaryota</taxon>
        <taxon>Fungi</taxon>
        <taxon>Dikarya</taxon>
        <taxon>Basidiomycota</taxon>
        <taxon>Agaricomycotina</taxon>
        <taxon>Agaricomycetes</taxon>
        <taxon>Agaricomycetidae</taxon>
        <taxon>Agaricales</taxon>
        <taxon>Pleurotineae</taxon>
        <taxon>Pterulaceae</taxon>
        <taxon>Pterulicium</taxon>
    </lineage>
</organism>
<keyword evidence="5" id="KW-0813">Transport</keyword>
<sequence length="165" mass="17504">MIMYFHVKPGDTILFDGWVPKSTGAMIGACIGLLLLGMAERWLAACRAGMEGHWRSRALIAHANALNTLPRKSTASSSSSSSPEQSIKTGGFMRRVPPFIPAHDLTRGVVFAAQSALSFALMLIVMTFNVGFILSIVVGLGIGEALFGRYIVAAGGVGFGQDHAH</sequence>
<dbReference type="GO" id="GO:0005886">
    <property type="term" value="C:plasma membrane"/>
    <property type="evidence" value="ECO:0007669"/>
    <property type="project" value="TreeGrafter"/>
</dbReference>
<keyword evidence="5" id="KW-0187">Copper transport</keyword>
<evidence type="ECO:0000313" key="7">
    <source>
        <dbReference type="EMBL" id="TFK98421.1"/>
    </source>
</evidence>
<reference evidence="7 8" key="1">
    <citation type="journal article" date="2019" name="Nat. Ecol. Evol.">
        <title>Megaphylogeny resolves global patterns of mushroom evolution.</title>
        <authorList>
            <person name="Varga T."/>
            <person name="Krizsan K."/>
            <person name="Foldi C."/>
            <person name="Dima B."/>
            <person name="Sanchez-Garcia M."/>
            <person name="Sanchez-Ramirez S."/>
            <person name="Szollosi G.J."/>
            <person name="Szarkandi J.G."/>
            <person name="Papp V."/>
            <person name="Albert L."/>
            <person name="Andreopoulos W."/>
            <person name="Angelini C."/>
            <person name="Antonin V."/>
            <person name="Barry K.W."/>
            <person name="Bougher N.L."/>
            <person name="Buchanan P."/>
            <person name="Buyck B."/>
            <person name="Bense V."/>
            <person name="Catcheside P."/>
            <person name="Chovatia M."/>
            <person name="Cooper J."/>
            <person name="Damon W."/>
            <person name="Desjardin D."/>
            <person name="Finy P."/>
            <person name="Geml J."/>
            <person name="Haridas S."/>
            <person name="Hughes K."/>
            <person name="Justo A."/>
            <person name="Karasinski D."/>
            <person name="Kautmanova I."/>
            <person name="Kiss B."/>
            <person name="Kocsube S."/>
            <person name="Kotiranta H."/>
            <person name="LaButti K.M."/>
            <person name="Lechner B.E."/>
            <person name="Liimatainen K."/>
            <person name="Lipzen A."/>
            <person name="Lukacs Z."/>
            <person name="Mihaltcheva S."/>
            <person name="Morgado L.N."/>
            <person name="Niskanen T."/>
            <person name="Noordeloos M.E."/>
            <person name="Ohm R.A."/>
            <person name="Ortiz-Santana B."/>
            <person name="Ovrebo C."/>
            <person name="Racz N."/>
            <person name="Riley R."/>
            <person name="Savchenko A."/>
            <person name="Shiryaev A."/>
            <person name="Soop K."/>
            <person name="Spirin V."/>
            <person name="Szebenyi C."/>
            <person name="Tomsovsky M."/>
            <person name="Tulloss R.E."/>
            <person name="Uehling J."/>
            <person name="Grigoriev I.V."/>
            <person name="Vagvolgyi C."/>
            <person name="Papp T."/>
            <person name="Martin F.M."/>
            <person name="Miettinen O."/>
            <person name="Hibbett D.S."/>
            <person name="Nagy L.G."/>
        </authorList>
    </citation>
    <scope>NUCLEOTIDE SEQUENCE [LARGE SCALE GENOMIC DNA]</scope>
    <source>
        <strain evidence="7 8">CBS 309.79</strain>
    </source>
</reference>
<keyword evidence="5" id="KW-0406">Ion transport</keyword>
<evidence type="ECO:0000256" key="2">
    <source>
        <dbReference type="ARBA" id="ARBA00022692"/>
    </source>
</evidence>
<dbReference type="Proteomes" id="UP000305067">
    <property type="component" value="Unassembled WGS sequence"/>
</dbReference>
<dbReference type="GO" id="GO:0005375">
    <property type="term" value="F:copper ion transmembrane transporter activity"/>
    <property type="evidence" value="ECO:0007669"/>
    <property type="project" value="UniProtKB-UniRule"/>
</dbReference>
<comment type="similarity">
    <text evidence="5">Belongs to the copper transporter (Ctr) (TC 1.A.56) family. SLC31A subfamily.</text>
</comment>
<dbReference type="PANTHER" id="PTHR12483:SF27">
    <property type="entry name" value="COPPER TRANSPORT PROTEIN CTR1"/>
    <property type="match status" value="1"/>
</dbReference>
<keyword evidence="4 5" id="KW-0472">Membrane</keyword>
<dbReference type="OrthoDB" id="73901at2759"/>
<feature type="transmembrane region" description="Helical" evidence="5">
    <location>
        <begin position="116"/>
        <end position="142"/>
    </location>
</feature>
<comment type="subcellular location">
    <subcellularLocation>
        <location evidence="1 5">Membrane</location>
        <topology evidence="1 5">Multi-pass membrane protein</topology>
    </subcellularLocation>
</comment>
<dbReference type="EMBL" id="ML178839">
    <property type="protein sequence ID" value="TFK98421.1"/>
    <property type="molecule type" value="Genomic_DNA"/>
</dbReference>
<keyword evidence="5" id="KW-0186">Copper</keyword>
<evidence type="ECO:0000256" key="3">
    <source>
        <dbReference type="ARBA" id="ARBA00022989"/>
    </source>
</evidence>
<proteinExistence type="inferred from homology"/>
<feature type="region of interest" description="Disordered" evidence="6">
    <location>
        <begin position="71"/>
        <end position="90"/>
    </location>
</feature>
<feature type="transmembrane region" description="Helical" evidence="5">
    <location>
        <begin position="24"/>
        <end position="43"/>
    </location>
</feature>
<name>A0A5C3Q9I7_9AGAR</name>
<evidence type="ECO:0000256" key="5">
    <source>
        <dbReference type="RuleBase" id="RU367022"/>
    </source>
</evidence>
<evidence type="ECO:0000256" key="6">
    <source>
        <dbReference type="SAM" id="MobiDB-lite"/>
    </source>
</evidence>
<dbReference type="Pfam" id="PF04145">
    <property type="entry name" value="Ctr"/>
    <property type="match status" value="1"/>
</dbReference>
<gene>
    <name evidence="7" type="ORF">BDV98DRAFT_533865</name>
</gene>
<dbReference type="PANTHER" id="PTHR12483">
    <property type="entry name" value="SOLUTE CARRIER FAMILY 31 COPPER TRANSPORTERS"/>
    <property type="match status" value="1"/>
</dbReference>
<protein>
    <recommendedName>
        <fullName evidence="5">Copper transport protein</fullName>
    </recommendedName>
</protein>